<keyword evidence="3" id="KW-1185">Reference proteome</keyword>
<dbReference type="EMBL" id="CP022120">
    <property type="protein sequence ID" value="ASG55125.1"/>
    <property type="molecule type" value="Genomic_DNA"/>
</dbReference>
<dbReference type="AlphaFoldDB" id="A0A248KAK7"/>
<gene>
    <name evidence="2" type="ORF">LFZ56_13005</name>
</gene>
<proteinExistence type="predicted"/>
<sequence length="37" mass="4675">MRHLFHFLVNNLHEHFMLYVILCSLWAIMDIVYLFFF</sequence>
<accession>A0A248KAK7</accession>
<name>A0A248KAK7_SALBN</name>
<organism evidence="2 3">
    <name type="scientific">Salmonella bongori serovar 66:z41:- str. SA19983605</name>
    <dbReference type="NCBI Taxonomy" id="1243617"/>
    <lineage>
        <taxon>Bacteria</taxon>
        <taxon>Pseudomonadati</taxon>
        <taxon>Pseudomonadota</taxon>
        <taxon>Gammaproteobacteria</taxon>
        <taxon>Enterobacterales</taxon>
        <taxon>Enterobacteriaceae</taxon>
        <taxon>Salmonella</taxon>
    </lineage>
</organism>
<evidence type="ECO:0000256" key="1">
    <source>
        <dbReference type="SAM" id="Phobius"/>
    </source>
</evidence>
<protein>
    <submittedName>
        <fullName evidence="2">DUF2770 domain-containing protein</fullName>
    </submittedName>
</protein>
<reference evidence="2 3" key="1">
    <citation type="submission" date="2017-06" db="EMBL/GenBank/DDBJ databases">
        <title>Salmonella reference genomes for public health.</title>
        <authorList>
            <person name="Robertson J."/>
            <person name="Yoshida C."/>
            <person name="Gurnik S."/>
            <person name="Nash J."/>
        </authorList>
    </citation>
    <scope>NUCLEOTIDE SEQUENCE [LARGE SCALE GENOMIC DNA]</scope>
    <source>
        <strain evidence="2 3">SA19983605</strain>
    </source>
</reference>
<evidence type="ECO:0000313" key="2">
    <source>
        <dbReference type="EMBL" id="ASG55125.1"/>
    </source>
</evidence>
<keyword evidence="1" id="KW-0472">Membrane</keyword>
<dbReference type="Pfam" id="PF10968">
    <property type="entry name" value="DUF2770"/>
    <property type="match status" value="1"/>
</dbReference>
<dbReference type="OrthoDB" id="6637833at2"/>
<dbReference type="RefSeq" id="WP_001216202.1">
    <property type="nucleotide sequence ID" value="NZ_CP022120.1"/>
</dbReference>
<dbReference type="GeneID" id="44980017"/>
<keyword evidence="1" id="KW-1133">Transmembrane helix</keyword>
<dbReference type="Proteomes" id="UP000197991">
    <property type="component" value="Chromosome"/>
</dbReference>
<evidence type="ECO:0000313" key="3">
    <source>
        <dbReference type="Proteomes" id="UP000197991"/>
    </source>
</evidence>
<feature type="transmembrane region" description="Helical" evidence="1">
    <location>
        <begin position="16"/>
        <end position="36"/>
    </location>
</feature>
<keyword evidence="1" id="KW-0812">Transmembrane</keyword>
<dbReference type="InterPro" id="IPR024494">
    <property type="entry name" value="DUF2770"/>
</dbReference>